<feature type="signal peptide" evidence="1">
    <location>
        <begin position="1"/>
        <end position="24"/>
    </location>
</feature>
<feature type="chain" id="PRO_5044909222" description="Cell division coordinator CpoB" evidence="1">
    <location>
        <begin position="25"/>
        <end position="291"/>
    </location>
</feature>
<dbReference type="Proteomes" id="UP001477870">
    <property type="component" value="Unassembled WGS sequence"/>
</dbReference>
<dbReference type="InterPro" id="IPR011990">
    <property type="entry name" value="TPR-like_helical_dom_sf"/>
</dbReference>
<dbReference type="InterPro" id="IPR019734">
    <property type="entry name" value="TPR_rpt"/>
</dbReference>
<feature type="region of interest" description="Disordered" evidence="3">
    <location>
        <begin position="76"/>
        <end position="122"/>
    </location>
</feature>
<keyword evidence="1" id="KW-0732">Signal</keyword>
<keyword evidence="1" id="KW-0175">Coiled coil</keyword>
<evidence type="ECO:0000313" key="4">
    <source>
        <dbReference type="EMBL" id="MEM5501724.1"/>
    </source>
</evidence>
<keyword evidence="1" id="KW-0574">Periplasm</keyword>
<reference evidence="4 5" key="1">
    <citation type="submission" date="2024-03" db="EMBL/GenBank/DDBJ databases">
        <title>Community enrichment and isolation of bacterial strains for fucoidan degradation.</title>
        <authorList>
            <person name="Sichert A."/>
        </authorList>
    </citation>
    <scope>NUCLEOTIDE SEQUENCE [LARGE SCALE GENOMIC DNA]</scope>
    <source>
        <strain evidence="4 5">AS62</strain>
    </source>
</reference>
<evidence type="ECO:0000313" key="5">
    <source>
        <dbReference type="Proteomes" id="UP001477870"/>
    </source>
</evidence>
<evidence type="ECO:0000256" key="3">
    <source>
        <dbReference type="SAM" id="MobiDB-lite"/>
    </source>
</evidence>
<dbReference type="HAMAP" id="MF_02066">
    <property type="entry name" value="CpoB"/>
    <property type="match status" value="1"/>
</dbReference>
<evidence type="ECO:0000256" key="2">
    <source>
        <dbReference type="PROSITE-ProRule" id="PRU00339"/>
    </source>
</evidence>
<dbReference type="Pfam" id="PF13174">
    <property type="entry name" value="TPR_6"/>
    <property type="match status" value="1"/>
</dbReference>
<keyword evidence="1" id="KW-0132">Cell division</keyword>
<feature type="coiled-coil region" evidence="1">
    <location>
        <begin position="31"/>
        <end position="76"/>
    </location>
</feature>
<feature type="repeat" description="TPR" evidence="2">
    <location>
        <begin position="204"/>
        <end position="237"/>
    </location>
</feature>
<comment type="function">
    <text evidence="1">Mediates coordination of peptidoglycan synthesis and outer membrane constriction during cell division.</text>
</comment>
<dbReference type="InterPro" id="IPR034706">
    <property type="entry name" value="CpoB"/>
</dbReference>
<feature type="compositionally biased region" description="Low complexity" evidence="3">
    <location>
        <begin position="91"/>
        <end position="107"/>
    </location>
</feature>
<evidence type="ECO:0000256" key="1">
    <source>
        <dbReference type="HAMAP-Rule" id="MF_02066"/>
    </source>
</evidence>
<dbReference type="EMBL" id="JBBMQO010000004">
    <property type="protein sequence ID" value="MEM5501724.1"/>
    <property type="molecule type" value="Genomic_DNA"/>
</dbReference>
<keyword evidence="5" id="KW-1185">Reference proteome</keyword>
<dbReference type="SUPFAM" id="SSF48452">
    <property type="entry name" value="TPR-like"/>
    <property type="match status" value="1"/>
</dbReference>
<dbReference type="Gene3D" id="1.25.40.10">
    <property type="entry name" value="Tetratricopeptide repeat domain"/>
    <property type="match status" value="1"/>
</dbReference>
<dbReference type="NCBIfam" id="TIGR02795">
    <property type="entry name" value="tol_pal_ybgF"/>
    <property type="match status" value="1"/>
</dbReference>
<dbReference type="Gene3D" id="1.20.5.110">
    <property type="match status" value="1"/>
</dbReference>
<comment type="subcellular location">
    <subcellularLocation>
        <location evidence="1">Periplasm</location>
    </subcellularLocation>
</comment>
<accession>A0ABU9T6G5</accession>
<keyword evidence="2" id="KW-0802">TPR repeat</keyword>
<comment type="caution">
    <text evidence="4">The sequence shown here is derived from an EMBL/GenBank/DDBJ whole genome shotgun (WGS) entry which is preliminary data.</text>
</comment>
<dbReference type="PROSITE" id="PS50005">
    <property type="entry name" value="TPR"/>
    <property type="match status" value="1"/>
</dbReference>
<organism evidence="4 5">
    <name type="scientific">Ahrensia kielensis</name>
    <dbReference type="NCBI Taxonomy" id="76980"/>
    <lineage>
        <taxon>Bacteria</taxon>
        <taxon>Pseudomonadati</taxon>
        <taxon>Pseudomonadota</taxon>
        <taxon>Alphaproteobacteria</taxon>
        <taxon>Hyphomicrobiales</taxon>
        <taxon>Ahrensiaceae</taxon>
        <taxon>Ahrensia</taxon>
    </lineage>
</organism>
<proteinExistence type="inferred from homology"/>
<dbReference type="InterPro" id="IPR014162">
    <property type="entry name" value="CpoB_C"/>
</dbReference>
<protein>
    <recommendedName>
        <fullName evidence="1">Cell division coordinator CpoB</fullName>
    </recommendedName>
</protein>
<name>A0ABU9T6G5_9HYPH</name>
<dbReference type="RefSeq" id="WP_342848171.1">
    <property type="nucleotide sequence ID" value="NZ_JBBMQO010000004.1"/>
</dbReference>
<comment type="similarity">
    <text evidence="1">Belongs to the CpoB family.</text>
</comment>
<keyword evidence="1" id="KW-0131">Cell cycle</keyword>
<gene>
    <name evidence="4" type="primary">ybgF</name>
    <name evidence="1" type="synonym">cpoB</name>
    <name evidence="4" type="ORF">WNY59_08990</name>
</gene>
<sequence precursor="true">MYRVFLILKLTMFATLFASGPSLAQMGDPRVTELQEQIRQLNGQIEELNFQILQMQENVRKQQEDMEFRIQDLEDQKQGAVQPSADEKTTDVAQAAQTTQPTLTTNTEPRLGGSSVADAGAPPRNLGAITLDESGNVVGTSIDFSAKSVERSVDGTQVASVSGEMNAEDLYKAGYGYILSGDYKLAEGVFSTFSSTYPNDPLIADARFWLGESLLAQGKYEDAADEFIEVRSLYPNASKAPETMYKIGTIMAALGNREVACVTFTDALQTHTDMSQPLRNKIDEERAKAKC</sequence>